<gene>
    <name evidence="2" type="ORF">COZ82_03325</name>
</gene>
<dbReference type="AlphaFoldDB" id="A0A2M7IN42"/>
<dbReference type="GO" id="GO:0003677">
    <property type="term" value="F:DNA binding"/>
    <property type="evidence" value="ECO:0007669"/>
    <property type="project" value="InterPro"/>
</dbReference>
<keyword evidence="2" id="KW-0255">Endonuclease</keyword>
<dbReference type="InterPro" id="IPR027417">
    <property type="entry name" value="P-loop_NTPase"/>
</dbReference>
<dbReference type="Gene3D" id="3.40.50.300">
    <property type="entry name" value="P-loop containing nucleotide triphosphate hydrolases"/>
    <property type="match status" value="1"/>
</dbReference>
<dbReference type="GO" id="GO:0005524">
    <property type="term" value="F:ATP binding"/>
    <property type="evidence" value="ECO:0007669"/>
    <property type="project" value="InterPro"/>
</dbReference>
<evidence type="ECO:0000313" key="2">
    <source>
        <dbReference type="EMBL" id="PIW96749.1"/>
    </source>
</evidence>
<feature type="domain" description="Helicase/UvrB N-terminal" evidence="1">
    <location>
        <begin position="18"/>
        <end position="135"/>
    </location>
</feature>
<keyword evidence="2" id="KW-0378">Hydrolase</keyword>
<organism evidence="2 3">
    <name type="scientific">Candidatus Kaiserbacteria bacterium CG_4_8_14_3_um_filter_38_9</name>
    <dbReference type="NCBI Taxonomy" id="1974599"/>
    <lineage>
        <taxon>Bacteria</taxon>
        <taxon>Candidatus Kaiseribacteriota</taxon>
    </lineage>
</organism>
<sequence length="156" mass="18075">KKLELSEVDLLKNVQELQKEQGIDVIKKLQGLNFTVEMETGTGKTYVYTKAMFELNKLYGWNKFIIMVPSIAIREGVHKSLEITADHFQAEYGKKLRYFIYNTQNKSNLTNIKNFAQTGNIEVIIMNYQAFGTRSLESRKIYQVLDDLNTQKPIDV</sequence>
<keyword evidence="2" id="KW-0540">Nuclease</keyword>
<name>A0A2M7IN42_9BACT</name>
<reference evidence="3" key="1">
    <citation type="submission" date="2017-09" db="EMBL/GenBank/DDBJ databases">
        <title>Depth-based differentiation of microbial function through sediment-hosted aquifers and enrichment of novel symbionts in the deep terrestrial subsurface.</title>
        <authorList>
            <person name="Probst A.J."/>
            <person name="Ladd B."/>
            <person name="Jarett J.K."/>
            <person name="Geller-Mcgrath D.E."/>
            <person name="Sieber C.M.K."/>
            <person name="Emerson J.B."/>
            <person name="Anantharaman K."/>
            <person name="Thomas B.C."/>
            <person name="Malmstrom R."/>
            <person name="Stieglmeier M."/>
            <person name="Klingl A."/>
            <person name="Woyke T."/>
            <person name="Ryan C.M."/>
            <person name="Banfield J.F."/>
        </authorList>
    </citation>
    <scope>NUCLEOTIDE SEQUENCE [LARGE SCALE GENOMIC DNA]</scope>
</reference>
<feature type="non-terminal residue" evidence="2">
    <location>
        <position position="1"/>
    </location>
</feature>
<dbReference type="Pfam" id="PF04851">
    <property type="entry name" value="ResIII"/>
    <property type="match status" value="1"/>
</dbReference>
<evidence type="ECO:0000313" key="3">
    <source>
        <dbReference type="Proteomes" id="UP000230837"/>
    </source>
</evidence>
<dbReference type="EMBL" id="PFHR01000176">
    <property type="protein sequence ID" value="PIW96749.1"/>
    <property type="molecule type" value="Genomic_DNA"/>
</dbReference>
<accession>A0A2M7IN42</accession>
<dbReference type="GO" id="GO:0004519">
    <property type="term" value="F:endonuclease activity"/>
    <property type="evidence" value="ECO:0007669"/>
    <property type="project" value="UniProtKB-KW"/>
</dbReference>
<feature type="non-terminal residue" evidence="2">
    <location>
        <position position="156"/>
    </location>
</feature>
<dbReference type="GO" id="GO:0016787">
    <property type="term" value="F:hydrolase activity"/>
    <property type="evidence" value="ECO:0007669"/>
    <property type="project" value="InterPro"/>
</dbReference>
<dbReference type="InterPro" id="IPR006935">
    <property type="entry name" value="Helicase/UvrB_N"/>
</dbReference>
<comment type="caution">
    <text evidence="2">The sequence shown here is derived from an EMBL/GenBank/DDBJ whole genome shotgun (WGS) entry which is preliminary data.</text>
</comment>
<proteinExistence type="predicted"/>
<protein>
    <submittedName>
        <fullName evidence="2">Restriction endonuclease subunit R</fullName>
    </submittedName>
</protein>
<dbReference type="Proteomes" id="UP000230837">
    <property type="component" value="Unassembled WGS sequence"/>
</dbReference>
<evidence type="ECO:0000259" key="1">
    <source>
        <dbReference type="Pfam" id="PF04851"/>
    </source>
</evidence>
<dbReference type="SUPFAM" id="SSF52540">
    <property type="entry name" value="P-loop containing nucleoside triphosphate hydrolases"/>
    <property type="match status" value="1"/>
</dbReference>